<dbReference type="RefSeq" id="WP_317640633.1">
    <property type="nucleotide sequence ID" value="NZ_JAPMIV010000023.1"/>
</dbReference>
<keyword evidence="1" id="KW-0812">Transmembrane</keyword>
<sequence>MGLSELLLILVLLAGAVSGVVWIVRQLGGGVQRACIQALEARVRDLEQNQRQD</sequence>
<keyword evidence="1" id="KW-0472">Membrane</keyword>
<evidence type="ECO:0000313" key="3">
    <source>
        <dbReference type="Proteomes" id="UP001276150"/>
    </source>
</evidence>
<accession>A0ABU4DT95</accession>
<dbReference type="EMBL" id="JAPMIV010000023">
    <property type="protein sequence ID" value="MDV6375299.1"/>
    <property type="molecule type" value="Genomic_DNA"/>
</dbReference>
<name>A0ABU4DT95_9DEIO</name>
<keyword evidence="3" id="KW-1185">Reference proteome</keyword>
<protein>
    <submittedName>
        <fullName evidence="2">Uncharacterized protein</fullName>
    </submittedName>
</protein>
<dbReference type="Proteomes" id="UP001276150">
    <property type="component" value="Unassembled WGS sequence"/>
</dbReference>
<organism evidence="2 3">
    <name type="scientific">Deinococcus arenicola</name>
    <dbReference type="NCBI Taxonomy" id="2994950"/>
    <lineage>
        <taxon>Bacteria</taxon>
        <taxon>Thermotogati</taxon>
        <taxon>Deinococcota</taxon>
        <taxon>Deinococci</taxon>
        <taxon>Deinococcales</taxon>
        <taxon>Deinococcaceae</taxon>
        <taxon>Deinococcus</taxon>
    </lineage>
</organism>
<reference evidence="2 3" key="1">
    <citation type="submission" date="2022-11" db="EMBL/GenBank/DDBJ databases">
        <title>Deinococcus ZS9-10, Low Temperature and Draught-tolerating, UV-resistant Bacteria from Continental Antarctica.</title>
        <authorList>
            <person name="Cheng L."/>
        </authorList>
    </citation>
    <scope>NUCLEOTIDE SEQUENCE [LARGE SCALE GENOMIC DNA]</scope>
    <source>
        <strain evidence="2 3">ZS9-10</strain>
    </source>
</reference>
<evidence type="ECO:0000313" key="2">
    <source>
        <dbReference type="EMBL" id="MDV6375299.1"/>
    </source>
</evidence>
<feature type="transmembrane region" description="Helical" evidence="1">
    <location>
        <begin position="6"/>
        <end position="24"/>
    </location>
</feature>
<keyword evidence="1" id="KW-1133">Transmembrane helix</keyword>
<gene>
    <name evidence="2" type="ORF">ORD21_11935</name>
</gene>
<evidence type="ECO:0000256" key="1">
    <source>
        <dbReference type="SAM" id="Phobius"/>
    </source>
</evidence>
<comment type="caution">
    <text evidence="2">The sequence shown here is derived from an EMBL/GenBank/DDBJ whole genome shotgun (WGS) entry which is preliminary data.</text>
</comment>
<proteinExistence type="predicted"/>